<dbReference type="SUPFAM" id="SSF53850">
    <property type="entry name" value="Periplasmic binding protein-like II"/>
    <property type="match status" value="1"/>
</dbReference>
<dbReference type="Pfam" id="PF00496">
    <property type="entry name" value="SBP_bac_5"/>
    <property type="match status" value="1"/>
</dbReference>
<dbReference type="Gene3D" id="3.40.190.10">
    <property type="entry name" value="Periplasmic binding protein-like II"/>
    <property type="match status" value="1"/>
</dbReference>
<geneLocation type="plasmid" evidence="4 5">
    <name>pSkuCCBAU71714a</name>
</geneLocation>
<dbReference type="InterPro" id="IPR006311">
    <property type="entry name" value="TAT_signal"/>
</dbReference>
<dbReference type="Gene3D" id="3.90.76.10">
    <property type="entry name" value="Dipeptide-binding Protein, Domain 1"/>
    <property type="match status" value="1"/>
</dbReference>
<dbReference type="InterPro" id="IPR039424">
    <property type="entry name" value="SBP_5"/>
</dbReference>
<organism evidence="4 5">
    <name type="scientific">Sinorhizobium kummerowiae</name>
    <dbReference type="NCBI Taxonomy" id="158892"/>
    <lineage>
        <taxon>Bacteria</taxon>
        <taxon>Pseudomonadati</taxon>
        <taxon>Pseudomonadota</taxon>
        <taxon>Alphaproteobacteria</taxon>
        <taxon>Hyphomicrobiales</taxon>
        <taxon>Rhizobiaceae</taxon>
        <taxon>Sinorhizobium/Ensifer group</taxon>
        <taxon>Sinorhizobium</taxon>
    </lineage>
</organism>
<dbReference type="CDD" id="cd00995">
    <property type="entry name" value="PBP2_NikA_DppA_OppA_like"/>
    <property type="match status" value="1"/>
</dbReference>
<keyword evidence="5" id="KW-1185">Reference proteome</keyword>
<dbReference type="PROSITE" id="PS51318">
    <property type="entry name" value="TAT"/>
    <property type="match status" value="1"/>
</dbReference>
<feature type="domain" description="Solute-binding protein family 5" evidence="3">
    <location>
        <begin position="84"/>
        <end position="448"/>
    </location>
</feature>
<dbReference type="RefSeq" id="WP_010967238.1">
    <property type="nucleotide sequence ID" value="NZ_CP120366.1"/>
</dbReference>
<dbReference type="PIRSF" id="PIRSF002741">
    <property type="entry name" value="MppA"/>
    <property type="match status" value="1"/>
</dbReference>
<evidence type="ECO:0000313" key="5">
    <source>
        <dbReference type="Proteomes" id="UP001233264"/>
    </source>
</evidence>
<evidence type="ECO:0000313" key="4">
    <source>
        <dbReference type="EMBL" id="WHS96461.1"/>
    </source>
</evidence>
<evidence type="ECO:0000259" key="3">
    <source>
        <dbReference type="Pfam" id="PF00496"/>
    </source>
</evidence>
<reference evidence="4 5" key="1">
    <citation type="submission" date="2023-03" db="EMBL/GenBank/DDBJ databases">
        <authorList>
            <person name="Menendez E."/>
            <person name="Kaur S."/>
            <person name="Flores-Felix J.D."/>
            <person name="diCenzo G.C."/>
            <person name="Peix A."/>
            <person name="Velazquez E."/>
        </authorList>
    </citation>
    <scope>NUCLEOTIDE SEQUENCE [LARGE SCALE GENOMIC DNA]</scope>
    <source>
        <strain evidence="4 5">CCBAU 71714</strain>
        <plasmid evidence="4 5">pSkuCCBAU71714a</plasmid>
    </source>
</reference>
<comment type="subcellular location">
    <subcellularLocation>
        <location evidence="1">Periplasm</location>
    </subcellularLocation>
</comment>
<accession>A0ABY8TFG4</accession>
<name>A0ABY8TFG4_9HYPH</name>
<dbReference type="EMBL" id="CP120366">
    <property type="protein sequence ID" value="WHS96461.1"/>
    <property type="molecule type" value="Genomic_DNA"/>
</dbReference>
<evidence type="ECO:0000256" key="1">
    <source>
        <dbReference type="ARBA" id="ARBA00004418"/>
    </source>
</evidence>
<comment type="similarity">
    <text evidence="2">Belongs to the bacterial solute-binding protein 5 family.</text>
</comment>
<protein>
    <submittedName>
        <fullName evidence="4">ABC transporter substrate-binding protein</fullName>
    </submittedName>
</protein>
<gene>
    <name evidence="4" type="ORF">PZL22_005344</name>
</gene>
<proteinExistence type="inferred from homology"/>
<sequence>MAIEFTRRSILAAGMAHAAFVSVTGTFVIARAAKAAEQIELVTWALPSIPDTLFIPHAWTTYTGAIMSLVQEGLLGFGEDLGLETALADRWEEVDPTTIKYHLRGGVKFGDGSPLAADDIVATFKYHMSPDSPSQLASFYNSVATVEATAPDEVTVKLKAPNVQFAFTPAHMAGFVFKKEQLADKNIGTPEALPLGTGAYKLVEFVPTDRVILEARDDYSGPKPAVKRITFKAIPDRPARLLAMQQGEIDGTFDLAISDIDQWKALGNVDVVAAPSLGVYLLTLDHSAPPFDDIHVRRAVAYSVDRNGLVQALLKGNGEAATALNPPEIWSGVLPPDEVRAFYATLLPNYAFDLNKAKAELAQSNHPDGFDVTIPASTADPYMVNILQSVTENLKQIGIRAHIQESDNNTWFTNYVTHDKLGMQIMAYYPDFADAANYPSLFFSSANAEKGGMNGSNFNNREVDAKLKIANENADPKARADALKKVFTIANEEVAVVPIFWPASAMAINNKYKLTGYNAFWYSIPWAMRGFGPK</sequence>
<dbReference type="InterPro" id="IPR000914">
    <property type="entry name" value="SBP_5_dom"/>
</dbReference>
<dbReference type="Gene3D" id="3.10.105.10">
    <property type="entry name" value="Dipeptide-binding Protein, Domain 3"/>
    <property type="match status" value="1"/>
</dbReference>
<dbReference type="Proteomes" id="UP001233264">
    <property type="component" value="Plasmid pSkuCCBAU71714a"/>
</dbReference>
<keyword evidence="4" id="KW-0614">Plasmid</keyword>
<dbReference type="PANTHER" id="PTHR30290">
    <property type="entry name" value="PERIPLASMIC BINDING COMPONENT OF ABC TRANSPORTER"/>
    <property type="match status" value="1"/>
</dbReference>
<evidence type="ECO:0000256" key="2">
    <source>
        <dbReference type="ARBA" id="ARBA00005695"/>
    </source>
</evidence>
<dbReference type="InterPro" id="IPR030678">
    <property type="entry name" value="Peptide/Ni-bd"/>
</dbReference>